<evidence type="ECO:0000313" key="2">
    <source>
        <dbReference type="EMBL" id="KAJ6239903.1"/>
    </source>
</evidence>
<evidence type="ECO:0008006" key="4">
    <source>
        <dbReference type="Google" id="ProtNLM"/>
    </source>
</evidence>
<organism evidence="2 3">
    <name type="scientific">Anaeramoeba flamelloides</name>
    <dbReference type="NCBI Taxonomy" id="1746091"/>
    <lineage>
        <taxon>Eukaryota</taxon>
        <taxon>Metamonada</taxon>
        <taxon>Anaeramoebidae</taxon>
        <taxon>Anaeramoeba</taxon>
    </lineage>
</organism>
<keyword evidence="3" id="KW-1185">Reference proteome</keyword>
<gene>
    <name evidence="2" type="ORF">M0813_24824</name>
</gene>
<comment type="caution">
    <text evidence="2">The sequence shown here is derived from an EMBL/GenBank/DDBJ whole genome shotgun (WGS) entry which is preliminary data.</text>
</comment>
<evidence type="ECO:0000313" key="3">
    <source>
        <dbReference type="Proteomes" id="UP001150062"/>
    </source>
</evidence>
<feature type="region of interest" description="Disordered" evidence="1">
    <location>
        <begin position="398"/>
        <end position="492"/>
    </location>
</feature>
<feature type="compositionally biased region" description="Basic residues" evidence="1">
    <location>
        <begin position="249"/>
        <end position="258"/>
    </location>
</feature>
<protein>
    <recommendedName>
        <fullName evidence="4">PH domain-containing protein</fullName>
    </recommendedName>
</protein>
<feature type="compositionally biased region" description="Low complexity" evidence="1">
    <location>
        <begin position="209"/>
        <end position="241"/>
    </location>
</feature>
<feature type="region of interest" description="Disordered" evidence="1">
    <location>
        <begin position="295"/>
        <end position="316"/>
    </location>
</feature>
<proteinExistence type="predicted"/>
<dbReference type="EMBL" id="JAOAOG010000216">
    <property type="protein sequence ID" value="KAJ6239903.1"/>
    <property type="molecule type" value="Genomic_DNA"/>
</dbReference>
<feature type="region of interest" description="Disordered" evidence="1">
    <location>
        <begin position="209"/>
        <end position="259"/>
    </location>
</feature>
<dbReference type="Proteomes" id="UP001150062">
    <property type="component" value="Unassembled WGS sequence"/>
</dbReference>
<accession>A0ABQ8Y511</accession>
<name>A0ABQ8Y511_9EUKA</name>
<reference evidence="2" key="1">
    <citation type="submission" date="2022-08" db="EMBL/GenBank/DDBJ databases">
        <title>Novel sulfate-reducing endosymbionts in the free-living metamonad Anaeramoeba.</title>
        <authorList>
            <person name="Jerlstrom-Hultqvist J."/>
            <person name="Cepicka I."/>
            <person name="Gallot-Lavallee L."/>
            <person name="Salas-Leiva D."/>
            <person name="Curtis B.A."/>
            <person name="Zahonova K."/>
            <person name="Pipaliya S."/>
            <person name="Dacks J."/>
            <person name="Roger A.J."/>
        </authorList>
    </citation>
    <scope>NUCLEOTIDE SEQUENCE</scope>
    <source>
        <strain evidence="2">Schooner1</strain>
    </source>
</reference>
<evidence type="ECO:0000256" key="1">
    <source>
        <dbReference type="SAM" id="MobiDB-lite"/>
    </source>
</evidence>
<feature type="compositionally biased region" description="Basic residues" evidence="1">
    <location>
        <begin position="412"/>
        <end position="454"/>
    </location>
</feature>
<feature type="compositionally biased region" description="Basic and acidic residues" evidence="1">
    <location>
        <begin position="295"/>
        <end position="307"/>
    </location>
</feature>
<sequence>MNTDFTLSCYYGKRTKRRNLLNWDLMQVNISPTFEEMKVYPHQNNKNAQIFKFSSINLISDNSFPRQQHCIEIQIDYTKHYFGVSDEEAQLNWFKIFYICLPSKKIQIGSKDIKKKLHLIFKQMNIKKKSIENENSFSKKEKIQLKLFHINSNIFKNSKKRISLRIDKVKNDQFVSRFTTQNKIKKKSNKFQEMELLKLDQSVINKINKIGNGNENKNVGENKNGNKLNNQNYQNTNNNNHNKTDKNNNSKKVKKKINQNKSRLYLSELLYLEKKRKKEEEESFSSGWDNFISEMRKEPEKNQDNKEKKKKKKKNDIVISDQHLYCHLGNKTQTKTKGFSQSPQSSFFEKKIYNWISLENTQLKKFEKEMQALWEEEKNNINAKISENLNDNQIIKIGKESKNKENNTVTINRKKKDKNRNNKKNKGRTKKLNQKKKKKKKKMKKKNKNKKKNKDLKLNSSIINKKKNNKGPTNNLHEEENSKNSYFDNEESSEDVDFELLDSMISELYSVDNEITHLEKNNSHEFKSLREIPLKN</sequence>